<dbReference type="Pfam" id="PF01370">
    <property type="entry name" value="Epimerase"/>
    <property type="match status" value="1"/>
</dbReference>
<dbReference type="Gene3D" id="3.40.50.720">
    <property type="entry name" value="NAD(P)-binding Rossmann-like Domain"/>
    <property type="match status" value="1"/>
</dbReference>
<dbReference type="PANTHER" id="PTHR43245">
    <property type="entry name" value="BIFUNCTIONAL POLYMYXIN RESISTANCE PROTEIN ARNA"/>
    <property type="match status" value="1"/>
</dbReference>
<gene>
    <name evidence="2" type="ORF">GFC30_2013</name>
</gene>
<dbReference type="KEGG" id="aamy:GFC30_2013"/>
<feature type="domain" description="NAD-dependent epimerase/dehydratase" evidence="1">
    <location>
        <begin position="2"/>
        <end position="133"/>
    </location>
</feature>
<evidence type="ECO:0000259" key="1">
    <source>
        <dbReference type="Pfam" id="PF01370"/>
    </source>
</evidence>
<accession>A0A167TBI0</accession>
<dbReference type="InterPro" id="IPR036291">
    <property type="entry name" value="NAD(P)-bd_dom_sf"/>
</dbReference>
<protein>
    <submittedName>
        <fullName evidence="2">NAD dependent epimerase/dehydratase family protein</fullName>
    </submittedName>
</protein>
<evidence type="ECO:0000313" key="2">
    <source>
        <dbReference type="EMBL" id="ANB59904.1"/>
    </source>
</evidence>
<dbReference type="SUPFAM" id="SSF51735">
    <property type="entry name" value="NAD(P)-binding Rossmann-fold domains"/>
    <property type="match status" value="1"/>
</dbReference>
<dbReference type="PANTHER" id="PTHR43245:SF13">
    <property type="entry name" value="UDP-D-APIOSE_UDP-D-XYLOSE SYNTHASE 2"/>
    <property type="match status" value="1"/>
</dbReference>
<dbReference type="AlphaFoldDB" id="A0A167TBI0"/>
<dbReference type="PATRIC" id="fig|294699.3.peg.2070"/>
<sequence length="225" mass="25757">MENVLKAAEKNGAKVVFADNIYAYGRSPGKKVTEDTPKNPYTKKGKIRLHLNNMLKEAHQKGVPTLICHFPDFYGPNAENTLMHFTLNSMLSGRKARYVGRMDVKREFIYTPDGAKAMVELSLRDSAYGDSWNIPAYDVISGHEIIEIARRTTGYFKRVSTVGKRMIAFLGLFHEGMKEMVEMMYLNEEPVVLSGEKYEREIAPLPRTTYEEGIQRTIEHMKQKK</sequence>
<reference evidence="2 3" key="1">
    <citation type="journal article" date="2006" name="Syst. Appl. Microbiol.">
        <title>Anoxybacillus amylolyticus sp. nov., a thermophilic amylase producing bacterium isolated from Mount Rittmann (Antarctica).</title>
        <authorList>
            <person name="Poli A."/>
            <person name="Esposito E."/>
            <person name="Lama L."/>
            <person name="Orlando P."/>
            <person name="Nicolaus G."/>
            <person name="de Appolonia F."/>
            <person name="Gambacorta A."/>
            <person name="Nicolaus B."/>
        </authorList>
    </citation>
    <scope>NUCLEOTIDE SEQUENCE [LARGE SCALE GENOMIC DNA]</scope>
    <source>
        <strain evidence="2 3">DSM 15939</strain>
    </source>
</reference>
<evidence type="ECO:0000313" key="3">
    <source>
        <dbReference type="Proteomes" id="UP000076865"/>
    </source>
</evidence>
<name>A0A167TBI0_9BACL</name>
<proteinExistence type="predicted"/>
<organism evidence="2 3">
    <name type="scientific">Anoxybacteroides amylolyticum</name>
    <dbReference type="NCBI Taxonomy" id="294699"/>
    <lineage>
        <taxon>Bacteria</taxon>
        <taxon>Bacillati</taxon>
        <taxon>Bacillota</taxon>
        <taxon>Bacilli</taxon>
        <taxon>Bacillales</taxon>
        <taxon>Anoxybacillaceae</taxon>
        <taxon>Anoxybacteroides</taxon>
    </lineage>
</organism>
<dbReference type="Proteomes" id="UP000076865">
    <property type="component" value="Chromosome"/>
</dbReference>
<dbReference type="InterPro" id="IPR001509">
    <property type="entry name" value="Epimerase_deHydtase"/>
</dbReference>
<dbReference type="EMBL" id="CP015438">
    <property type="protein sequence ID" value="ANB59904.1"/>
    <property type="molecule type" value="Genomic_DNA"/>
</dbReference>
<dbReference type="InterPro" id="IPR050177">
    <property type="entry name" value="Lipid_A_modif_metabolic_enz"/>
</dbReference>
<keyword evidence="3" id="KW-1185">Reference proteome</keyword>